<comment type="caution">
    <text evidence="11">The sequence shown here is derived from an EMBL/GenBank/DDBJ whole genome shotgun (WGS) entry which is preliminary data.</text>
</comment>
<keyword evidence="3" id="KW-0819">tRNA processing</keyword>
<sequence>MKGGSIPLDPQMQAALPVLLRLEEAGFQAVFVGGCVRDLLLGLPLHDVDIASSATPEEAMELFPDAIPTGLRHGTVTVRHGGRLYELTTFRTDGEYGDARRPDEVRFVRSLEEDLRRRDFTINAMAMDRSGRLTDPFGGQADLRNRTLRAVGAAEERFAEDALRLLRGIRFAAVYGLSFAPSAWRGLKAGREGMRLIAMERVGAELDKLLAGGGLARGAALLAASGLADRFKEPIPALARAAGACSAHGRGLAAPLQAASRLQRPDDGWAALHLLLGLTADQAMQGFADEAKMSFATLRFSLARQERLAAVLAFHAGVQRLGRDPQRDGLARLVLELGEEPVREGLAFLAAAERAGLAPQLFPAGAAPPAALLSGWLEQLPARTLKELAIDGRLLQRQLGRRPGPWLGPLLKRLLEAVMLGEAPNETEALAKLAVSWMEGE</sequence>
<evidence type="ECO:0000259" key="10">
    <source>
        <dbReference type="Pfam" id="PF13735"/>
    </source>
</evidence>
<comment type="similarity">
    <text evidence="8">Belongs to the tRNA nucleotidyltransferase/poly(A) polymerase family.</text>
</comment>
<dbReference type="Pfam" id="PF13735">
    <property type="entry name" value="tRNA_NucTran2_2"/>
    <property type="match status" value="1"/>
</dbReference>
<comment type="cofactor">
    <cofactor evidence="1">
        <name>Mg(2+)</name>
        <dbReference type="ChEBI" id="CHEBI:18420"/>
    </cofactor>
</comment>
<keyword evidence="6" id="KW-0460">Magnesium</keyword>
<evidence type="ECO:0000256" key="6">
    <source>
        <dbReference type="ARBA" id="ARBA00022842"/>
    </source>
</evidence>
<dbReference type="Gene3D" id="1.10.3090.10">
    <property type="entry name" value="cca-adding enzyme, domain 2"/>
    <property type="match status" value="1"/>
</dbReference>
<evidence type="ECO:0000256" key="1">
    <source>
        <dbReference type="ARBA" id="ARBA00001946"/>
    </source>
</evidence>
<dbReference type="InterPro" id="IPR050264">
    <property type="entry name" value="Bact_CCA-adding_enz_type3_sf"/>
</dbReference>
<keyword evidence="4 11" id="KW-0548">Nucleotidyltransferase</keyword>
<evidence type="ECO:0000259" key="9">
    <source>
        <dbReference type="Pfam" id="PF01743"/>
    </source>
</evidence>
<proteinExistence type="inferred from homology"/>
<dbReference type="AlphaFoldDB" id="A0A2N5N5Q0"/>
<name>A0A2N5N5Q0_9BACL</name>
<dbReference type="GO" id="GO:0000049">
    <property type="term" value="F:tRNA binding"/>
    <property type="evidence" value="ECO:0007669"/>
    <property type="project" value="TreeGrafter"/>
</dbReference>
<keyword evidence="7 8" id="KW-0694">RNA-binding</keyword>
<reference evidence="11 12" key="1">
    <citation type="submission" date="2017-05" db="EMBL/GenBank/DDBJ databases">
        <title>Functional genome analysis of Paenibacillus pasadenensis strain R16: insights on endophytic life style and antifungal activity.</title>
        <authorList>
            <person name="Passera A."/>
            <person name="Marcolungo L."/>
            <person name="Casati P."/>
            <person name="Brasca M."/>
            <person name="Quaglino F."/>
            <person name="Delledonne M."/>
        </authorList>
    </citation>
    <scope>NUCLEOTIDE SEQUENCE [LARGE SCALE GENOMIC DNA]</scope>
    <source>
        <strain evidence="11 12">R16</strain>
    </source>
</reference>
<dbReference type="InterPro" id="IPR002646">
    <property type="entry name" value="PolA_pol_head_dom"/>
</dbReference>
<dbReference type="InterPro" id="IPR043519">
    <property type="entry name" value="NT_sf"/>
</dbReference>
<dbReference type="InterPro" id="IPR032810">
    <property type="entry name" value="CCA-adding_enz_C"/>
</dbReference>
<evidence type="ECO:0000313" key="11">
    <source>
        <dbReference type="EMBL" id="PLT45684.1"/>
    </source>
</evidence>
<organism evidence="11 12">
    <name type="scientific">Paenibacillus pasadenensis</name>
    <dbReference type="NCBI Taxonomy" id="217090"/>
    <lineage>
        <taxon>Bacteria</taxon>
        <taxon>Bacillati</taxon>
        <taxon>Bacillota</taxon>
        <taxon>Bacilli</taxon>
        <taxon>Bacillales</taxon>
        <taxon>Paenibacillaceae</taxon>
        <taxon>Paenibacillus</taxon>
    </lineage>
</organism>
<evidence type="ECO:0000256" key="4">
    <source>
        <dbReference type="ARBA" id="ARBA00022695"/>
    </source>
</evidence>
<dbReference type="EMBL" id="NFEZ01000004">
    <property type="protein sequence ID" value="PLT45684.1"/>
    <property type="molecule type" value="Genomic_DNA"/>
</dbReference>
<dbReference type="Proteomes" id="UP000234789">
    <property type="component" value="Unassembled WGS sequence"/>
</dbReference>
<dbReference type="EC" id="2.7.7.72" evidence="11"/>
<feature type="domain" description="CCA-adding enzyme C-terminal" evidence="10">
    <location>
        <begin position="371"/>
        <end position="433"/>
    </location>
</feature>
<dbReference type="NCBIfam" id="NF009814">
    <property type="entry name" value="PRK13299.1"/>
    <property type="match status" value="1"/>
</dbReference>
<dbReference type="CDD" id="cd05398">
    <property type="entry name" value="NT_ClassII-CCAase"/>
    <property type="match status" value="1"/>
</dbReference>
<dbReference type="Pfam" id="PF01743">
    <property type="entry name" value="PolyA_pol"/>
    <property type="match status" value="1"/>
</dbReference>
<evidence type="ECO:0000256" key="7">
    <source>
        <dbReference type="ARBA" id="ARBA00022884"/>
    </source>
</evidence>
<dbReference type="PANTHER" id="PTHR46173:SF1">
    <property type="entry name" value="CCA TRNA NUCLEOTIDYLTRANSFERASE 1, MITOCHONDRIAL"/>
    <property type="match status" value="1"/>
</dbReference>
<dbReference type="SUPFAM" id="SSF81891">
    <property type="entry name" value="Poly A polymerase C-terminal region-like"/>
    <property type="match status" value="1"/>
</dbReference>
<dbReference type="GO" id="GO:0008033">
    <property type="term" value="P:tRNA processing"/>
    <property type="evidence" value="ECO:0007669"/>
    <property type="project" value="UniProtKB-KW"/>
</dbReference>
<evidence type="ECO:0000256" key="3">
    <source>
        <dbReference type="ARBA" id="ARBA00022694"/>
    </source>
</evidence>
<feature type="domain" description="Poly A polymerase head" evidence="9">
    <location>
        <begin position="31"/>
        <end position="149"/>
    </location>
</feature>
<dbReference type="RefSeq" id="WP_101809059.1">
    <property type="nucleotide sequence ID" value="NZ_NFEZ01000004.1"/>
</dbReference>
<protein>
    <submittedName>
        <fullName evidence="11">tRNA nucleotidyltransferase</fullName>
        <ecNumber evidence="11">2.7.7.72</ecNumber>
    </submittedName>
</protein>
<evidence type="ECO:0000256" key="8">
    <source>
        <dbReference type="RuleBase" id="RU003953"/>
    </source>
</evidence>
<gene>
    <name evidence="11" type="ORF">B8V81_4115</name>
</gene>
<evidence type="ECO:0000256" key="2">
    <source>
        <dbReference type="ARBA" id="ARBA00022679"/>
    </source>
</evidence>
<evidence type="ECO:0000313" key="12">
    <source>
        <dbReference type="Proteomes" id="UP000234789"/>
    </source>
</evidence>
<dbReference type="SUPFAM" id="SSF81301">
    <property type="entry name" value="Nucleotidyltransferase"/>
    <property type="match status" value="1"/>
</dbReference>
<dbReference type="GO" id="GO:0004810">
    <property type="term" value="F:CCA tRNA nucleotidyltransferase activity"/>
    <property type="evidence" value="ECO:0007669"/>
    <property type="project" value="UniProtKB-EC"/>
</dbReference>
<keyword evidence="2 8" id="KW-0808">Transferase</keyword>
<dbReference type="Gene3D" id="1.10.246.80">
    <property type="match status" value="1"/>
</dbReference>
<dbReference type="Gene3D" id="3.30.460.10">
    <property type="entry name" value="Beta Polymerase, domain 2"/>
    <property type="match status" value="1"/>
</dbReference>
<keyword evidence="5" id="KW-0479">Metal-binding</keyword>
<dbReference type="PANTHER" id="PTHR46173">
    <property type="entry name" value="CCA TRNA NUCLEOTIDYLTRANSFERASE 1, MITOCHONDRIAL"/>
    <property type="match status" value="1"/>
</dbReference>
<accession>A0A2N5N5Q0</accession>
<dbReference type="PROSITE" id="PS51257">
    <property type="entry name" value="PROKAR_LIPOPROTEIN"/>
    <property type="match status" value="1"/>
</dbReference>
<evidence type="ECO:0000256" key="5">
    <source>
        <dbReference type="ARBA" id="ARBA00022723"/>
    </source>
</evidence>
<keyword evidence="12" id="KW-1185">Reference proteome</keyword>
<dbReference type="GO" id="GO:0046872">
    <property type="term" value="F:metal ion binding"/>
    <property type="evidence" value="ECO:0007669"/>
    <property type="project" value="UniProtKB-KW"/>
</dbReference>